<evidence type="ECO:0000313" key="3">
    <source>
        <dbReference type="EMBL" id="CAF3947420.1"/>
    </source>
</evidence>
<gene>
    <name evidence="3" type="ORF">JBS370_LOCUS23346</name>
    <name evidence="2" type="ORF">ZHD862_LOCUS17614</name>
</gene>
<dbReference type="InterPro" id="IPR028994">
    <property type="entry name" value="Integrin_alpha_N"/>
</dbReference>
<name>A0A814P146_9BILA</name>
<dbReference type="Proteomes" id="UP000663864">
    <property type="component" value="Unassembled WGS sequence"/>
</dbReference>
<dbReference type="Proteomes" id="UP000663836">
    <property type="component" value="Unassembled WGS sequence"/>
</dbReference>
<dbReference type="Gene3D" id="2.30.30.100">
    <property type="match status" value="4"/>
</dbReference>
<dbReference type="SUPFAM" id="SSF69318">
    <property type="entry name" value="Integrin alpha N-terminal domain"/>
    <property type="match status" value="1"/>
</dbReference>
<sequence>MDVVVATSGIDKIVIFLLHNNATSTRVKLYSTGAQSLPSSIVVDDFNNDNCLDIAVANYGAHNIEIFFGYGNGTFFNSKVLSTGSSRPLFINVGDFNNDNQSDIIIANYDTDSVSIFLGYDNGSFQNQKSYFTGYDSSPRSLAVGDFNKDNHLDIAIANYGTNNIGILFGYSNGSFSSSQIYTTNQNSNPISIAIGDFNNDNNLDIVVANYGIGNVGVFLNYNNGTFTPQITYSIGTNSRLQYVTVGDINNDSALDIIIVDSNNDKIHVFPGYGNGTFATISTYDVVSGSRPFAAVVADFNNDNQSDIVGVP</sequence>
<organism evidence="2 4">
    <name type="scientific">Rotaria sordida</name>
    <dbReference type="NCBI Taxonomy" id="392033"/>
    <lineage>
        <taxon>Eukaryota</taxon>
        <taxon>Metazoa</taxon>
        <taxon>Spiralia</taxon>
        <taxon>Gnathifera</taxon>
        <taxon>Rotifera</taxon>
        <taxon>Eurotatoria</taxon>
        <taxon>Bdelloidea</taxon>
        <taxon>Philodinida</taxon>
        <taxon>Philodinidae</taxon>
        <taxon>Rotaria</taxon>
    </lineage>
</organism>
<evidence type="ECO:0000313" key="4">
    <source>
        <dbReference type="Proteomes" id="UP000663864"/>
    </source>
</evidence>
<keyword evidence="1" id="KW-0732">Signal</keyword>
<dbReference type="InterPro" id="IPR013517">
    <property type="entry name" value="FG-GAP"/>
</dbReference>
<evidence type="ECO:0000313" key="2">
    <source>
        <dbReference type="EMBL" id="CAF1101325.1"/>
    </source>
</evidence>
<accession>A0A814P146</accession>
<protein>
    <recommendedName>
        <fullName evidence="5">VCBS repeat-containing protein</fullName>
    </recommendedName>
</protein>
<dbReference type="PANTHER" id="PTHR46580:SF4">
    <property type="entry name" value="ATP_GTP-BINDING PROTEIN"/>
    <property type="match status" value="1"/>
</dbReference>
<dbReference type="EMBL" id="CAJOBD010003428">
    <property type="protein sequence ID" value="CAF3947420.1"/>
    <property type="molecule type" value="Genomic_DNA"/>
</dbReference>
<proteinExistence type="predicted"/>
<dbReference type="EMBL" id="CAJNOT010000882">
    <property type="protein sequence ID" value="CAF1101325.1"/>
    <property type="molecule type" value="Genomic_DNA"/>
</dbReference>
<dbReference type="PANTHER" id="PTHR46580">
    <property type="entry name" value="SENSOR KINASE-RELATED"/>
    <property type="match status" value="1"/>
</dbReference>
<dbReference type="AlphaFoldDB" id="A0A814P146"/>
<comment type="caution">
    <text evidence="2">The sequence shown here is derived from an EMBL/GenBank/DDBJ whole genome shotgun (WGS) entry which is preliminary data.</text>
</comment>
<evidence type="ECO:0008006" key="5">
    <source>
        <dbReference type="Google" id="ProtNLM"/>
    </source>
</evidence>
<reference evidence="2" key="1">
    <citation type="submission" date="2021-02" db="EMBL/GenBank/DDBJ databases">
        <authorList>
            <person name="Nowell W R."/>
        </authorList>
    </citation>
    <scope>NUCLEOTIDE SEQUENCE</scope>
</reference>
<dbReference type="Pfam" id="PF13517">
    <property type="entry name" value="FG-GAP_3"/>
    <property type="match status" value="2"/>
</dbReference>
<evidence type="ECO:0000256" key="1">
    <source>
        <dbReference type="ARBA" id="ARBA00022729"/>
    </source>
</evidence>